<feature type="region of interest" description="Disordered" evidence="1">
    <location>
        <begin position="21"/>
        <end position="51"/>
    </location>
</feature>
<reference evidence="2 3" key="1">
    <citation type="submission" date="2019-03" db="EMBL/GenBank/DDBJ databases">
        <title>Genomic Encyclopedia of Type Strains, Phase IV (KMG-IV): sequencing the most valuable type-strain genomes for metagenomic binning, comparative biology and taxonomic classification.</title>
        <authorList>
            <person name="Goeker M."/>
        </authorList>
    </citation>
    <scope>NUCLEOTIDE SEQUENCE [LARGE SCALE GENOMIC DNA]</scope>
    <source>
        <strain evidence="2 3">DSM 19610</strain>
    </source>
</reference>
<evidence type="ECO:0000313" key="3">
    <source>
        <dbReference type="Proteomes" id="UP000295707"/>
    </source>
</evidence>
<evidence type="ECO:0000256" key="1">
    <source>
        <dbReference type="SAM" id="MobiDB-lite"/>
    </source>
</evidence>
<protein>
    <submittedName>
        <fullName evidence="2">Uncharacterized protein</fullName>
    </submittedName>
</protein>
<organism evidence="2 3">
    <name type="scientific">Thiogranum longum</name>
    <dbReference type="NCBI Taxonomy" id="1537524"/>
    <lineage>
        <taxon>Bacteria</taxon>
        <taxon>Pseudomonadati</taxon>
        <taxon>Pseudomonadota</taxon>
        <taxon>Gammaproteobacteria</taxon>
        <taxon>Chromatiales</taxon>
        <taxon>Ectothiorhodospiraceae</taxon>
        <taxon>Thiogranum</taxon>
    </lineage>
</organism>
<gene>
    <name evidence="2" type="ORF">DFR30_0380</name>
</gene>
<keyword evidence="3" id="KW-1185">Reference proteome</keyword>
<dbReference type="AlphaFoldDB" id="A0A4R1HD38"/>
<comment type="caution">
    <text evidence="2">The sequence shown here is derived from an EMBL/GenBank/DDBJ whole genome shotgun (WGS) entry which is preliminary data.</text>
</comment>
<evidence type="ECO:0000313" key="2">
    <source>
        <dbReference type="EMBL" id="TCK17159.1"/>
    </source>
</evidence>
<name>A0A4R1HD38_9GAMM</name>
<sequence>MNRRLYKSTVAPAPHLLENVALDPTRPDGRRAGLRHAPDATPDARSGTAHGLAENTFTVGRTRAGVAASLLFDSGGNRFLRH</sequence>
<dbReference type="EMBL" id="SMFX01000001">
    <property type="protein sequence ID" value="TCK17159.1"/>
    <property type="molecule type" value="Genomic_DNA"/>
</dbReference>
<accession>A0A4R1HD38</accession>
<proteinExistence type="predicted"/>
<dbReference type="Proteomes" id="UP000295707">
    <property type="component" value="Unassembled WGS sequence"/>
</dbReference>